<sequence length="167" mass="17786">MKLSIKSIALATMMTVSTISVSTGLALSGSISAASAQTNSRQMNQQLQFQPQLCTKASITGNWKGMIVPTSDDIVIHLEMNISPGTAPQQGTWKFVGASGTLNQGTVKASVQGNAVTLELWKSQLQNNLTIIKKIGTMQGNFQDCGSKISGNGVIDNRNFTFSLSKF</sequence>
<dbReference type="AlphaFoldDB" id="A0A166KB34"/>
<comment type="caution">
    <text evidence="2">The sequence shown here is derived from an EMBL/GenBank/DDBJ whole genome shotgun (WGS) entry which is preliminary data.</text>
</comment>
<dbReference type="Proteomes" id="UP000076555">
    <property type="component" value="Unassembled WGS sequence"/>
</dbReference>
<organism evidence="2 3">
    <name type="scientific">Nodularia spumigena CENA596</name>
    <dbReference type="NCBI Taxonomy" id="1819295"/>
    <lineage>
        <taxon>Bacteria</taxon>
        <taxon>Bacillati</taxon>
        <taxon>Cyanobacteriota</taxon>
        <taxon>Cyanophyceae</taxon>
        <taxon>Nostocales</taxon>
        <taxon>Nodulariaceae</taxon>
        <taxon>Nodularia</taxon>
    </lineage>
</organism>
<dbReference type="GeneID" id="78016993"/>
<proteinExistence type="predicted"/>
<feature type="signal peptide" evidence="1">
    <location>
        <begin position="1"/>
        <end position="36"/>
    </location>
</feature>
<keyword evidence="1" id="KW-0732">Signal</keyword>
<reference evidence="2 3" key="1">
    <citation type="submission" date="2016-04" db="EMBL/GenBank/DDBJ databases">
        <title>Draft Genome Assembly of the Bloom-forming Cyanobacterium Nodularia spumigena Strain CENA596 in Shrimp Production Ponds.</title>
        <authorList>
            <person name="Popin R.V."/>
            <person name="Rigonato J."/>
            <person name="Abreu V.A."/>
            <person name="Andreote A.P."/>
            <person name="Silveira S.B."/>
            <person name="Odebrecht C."/>
            <person name="Fiore M.F."/>
        </authorList>
    </citation>
    <scope>NUCLEOTIDE SEQUENCE [LARGE SCALE GENOMIC DNA]</scope>
    <source>
        <strain evidence="2 3">CENA596</strain>
    </source>
</reference>
<dbReference type="RefSeq" id="WP_006197661.1">
    <property type="nucleotide sequence ID" value="NZ_CAWMRI010000064.1"/>
</dbReference>
<protein>
    <submittedName>
        <fullName evidence="2">Uncharacterized protein</fullName>
    </submittedName>
</protein>
<dbReference type="EMBL" id="LWAJ01000064">
    <property type="protein sequence ID" value="KZL50846.1"/>
    <property type="molecule type" value="Genomic_DNA"/>
</dbReference>
<evidence type="ECO:0000256" key="1">
    <source>
        <dbReference type="SAM" id="SignalP"/>
    </source>
</evidence>
<gene>
    <name evidence="2" type="ORF">A2T98_05530</name>
</gene>
<dbReference type="OrthoDB" id="514603at2"/>
<name>A0A166KB34_NODSP</name>
<evidence type="ECO:0000313" key="3">
    <source>
        <dbReference type="Proteomes" id="UP000076555"/>
    </source>
</evidence>
<accession>A0A166KB34</accession>
<feature type="chain" id="PRO_5007876216" evidence="1">
    <location>
        <begin position="37"/>
        <end position="167"/>
    </location>
</feature>
<evidence type="ECO:0000313" key="2">
    <source>
        <dbReference type="EMBL" id="KZL50846.1"/>
    </source>
</evidence>